<dbReference type="AlphaFoldDB" id="A0A7M1MDW2"/>
<proteinExistence type="predicted"/>
<evidence type="ECO:0000259" key="1">
    <source>
        <dbReference type="Pfam" id="PF00551"/>
    </source>
</evidence>
<dbReference type="PANTHER" id="PTHR11138:SF5">
    <property type="entry name" value="METHIONYL-TRNA FORMYLTRANSFERASE, MITOCHONDRIAL"/>
    <property type="match status" value="1"/>
</dbReference>
<keyword evidence="2" id="KW-0808">Transferase</keyword>
<dbReference type="InterPro" id="IPR036477">
    <property type="entry name" value="Formyl_transf_N_sf"/>
</dbReference>
<evidence type="ECO:0000313" key="2">
    <source>
        <dbReference type="EMBL" id="QOQ98951.1"/>
    </source>
</evidence>
<dbReference type="PANTHER" id="PTHR11138">
    <property type="entry name" value="METHIONYL-TRNA FORMYLTRANSFERASE"/>
    <property type="match status" value="1"/>
</dbReference>
<dbReference type="Gene3D" id="3.40.50.12230">
    <property type="match status" value="1"/>
</dbReference>
<protein>
    <submittedName>
        <fullName evidence="2">Formyl transferase</fullName>
    </submittedName>
</protein>
<dbReference type="InterPro" id="IPR002376">
    <property type="entry name" value="Formyl_transf_N"/>
</dbReference>
<evidence type="ECO:0000313" key="3">
    <source>
        <dbReference type="Proteomes" id="UP000594890"/>
    </source>
</evidence>
<dbReference type="Proteomes" id="UP000594890">
    <property type="component" value="Chromosome"/>
</dbReference>
<name>A0A7M1MDW2_CAMLA</name>
<dbReference type="GO" id="GO:0004479">
    <property type="term" value="F:methionyl-tRNA formyltransferase activity"/>
    <property type="evidence" value="ECO:0007669"/>
    <property type="project" value="TreeGrafter"/>
</dbReference>
<dbReference type="Pfam" id="PF00551">
    <property type="entry name" value="Formyl_trans_N"/>
    <property type="match status" value="1"/>
</dbReference>
<dbReference type="SUPFAM" id="SSF53328">
    <property type="entry name" value="Formyltransferase"/>
    <property type="match status" value="1"/>
</dbReference>
<dbReference type="EMBL" id="CP063088">
    <property type="protein sequence ID" value="QOQ98951.1"/>
    <property type="molecule type" value="Genomic_DNA"/>
</dbReference>
<sequence length="249" mass="28834">MEFPFKRLIVIGRGSVARECLKIAENFFQVKGELLFLFGKSVEKNTLEQIFEKCYNALIISANNFYIFKEDCVKNNTIINYHNALLPRHRGSNAHIWAIWYDELKTGITWHKVDCGVDTGAIIVQKEINIGSATAMELLQKQHFLAVESLEECLIKLLKNEQTQQSNEKTEYHFASKLPNDGFLDLSWDDAKIIRFMRAIDCGFARAKVKLSDNILRVIKFSFNEVKIDFILENHITISILRKEKSERN</sequence>
<accession>A0A7M1MDW2</accession>
<feature type="domain" description="Formyl transferase N-terminal" evidence="1">
    <location>
        <begin position="73"/>
        <end position="144"/>
    </location>
</feature>
<organism evidence="2 3">
    <name type="scientific">Campylobacter lari</name>
    <dbReference type="NCBI Taxonomy" id="201"/>
    <lineage>
        <taxon>Bacteria</taxon>
        <taxon>Pseudomonadati</taxon>
        <taxon>Campylobacterota</taxon>
        <taxon>Epsilonproteobacteria</taxon>
        <taxon>Campylobacterales</taxon>
        <taxon>Campylobacteraceae</taxon>
        <taxon>Campylobacter</taxon>
    </lineage>
</organism>
<reference evidence="2 3" key="1">
    <citation type="submission" date="2020-10" db="EMBL/GenBank/DDBJ databases">
        <title>Campylobacter and Helicobacter PacBio genomes.</title>
        <authorList>
            <person name="Lane C."/>
        </authorList>
    </citation>
    <scope>NUCLEOTIDE SEQUENCE [LARGE SCALE GENOMIC DNA]</scope>
    <source>
        <strain evidence="2 3">2014D-0218</strain>
    </source>
</reference>
<gene>
    <name evidence="2" type="ORF">HW242_04295</name>
</gene>